<dbReference type="GeneID" id="87597974"/>
<evidence type="ECO:0000256" key="1">
    <source>
        <dbReference type="ARBA" id="ARBA00004413"/>
    </source>
</evidence>
<accession>A0A0M0KIS4</accession>
<keyword evidence="12" id="KW-0282">Flagellum</keyword>
<dbReference type="OMA" id="WMDEISI"/>
<dbReference type="GO" id="GO:0005886">
    <property type="term" value="C:plasma membrane"/>
    <property type="evidence" value="ECO:0007669"/>
    <property type="project" value="UniProtKB-SubCell"/>
</dbReference>
<comment type="subcellular location">
    <subcellularLocation>
        <location evidence="1">Cell membrane</location>
        <topology evidence="1">Peripheral membrane protein</topology>
        <orientation evidence="1">Cytoplasmic side</orientation>
    </subcellularLocation>
</comment>
<sequence>MTFEYTLQKVLDLKKRQKEELQQQYSEAMNTFETVATKLYHLLKQREKLEEQAREKIAVGTSIHELQQREMLIVQLHQEIQQQQRATSLARERMDKKHRDLQAISIELKKYEKMKQQKQERFLLEEKKREQQIMDELSVQAFAFRV</sequence>
<accession>A0A4Y7X174</accession>
<dbReference type="GO" id="GO:0009288">
    <property type="term" value="C:bacterial-type flagellum"/>
    <property type="evidence" value="ECO:0007669"/>
    <property type="project" value="InterPro"/>
</dbReference>
<dbReference type="GO" id="GO:0006935">
    <property type="term" value="P:chemotaxis"/>
    <property type="evidence" value="ECO:0007669"/>
    <property type="project" value="UniProtKB-KW"/>
</dbReference>
<dbReference type="GO" id="GO:0071973">
    <property type="term" value="P:bacterial-type flagellum-dependent cell motility"/>
    <property type="evidence" value="ECO:0007669"/>
    <property type="project" value="InterPro"/>
</dbReference>
<evidence type="ECO:0000256" key="7">
    <source>
        <dbReference type="ARBA" id="ARBA00022795"/>
    </source>
</evidence>
<dbReference type="NCBIfam" id="TIGR02473">
    <property type="entry name" value="flagell_FliJ"/>
    <property type="match status" value="1"/>
</dbReference>
<dbReference type="RefSeq" id="WP_010898607.1">
    <property type="nucleotide sequence ID" value="NZ_CP040441.1"/>
</dbReference>
<proteinExistence type="inferred from homology"/>
<keyword evidence="10" id="KW-1006">Bacterial flagellum protein export</keyword>
<dbReference type="PATRIC" id="fig|136160.3.peg.1871"/>
<evidence type="ECO:0000256" key="4">
    <source>
        <dbReference type="ARBA" id="ARBA00022448"/>
    </source>
</evidence>
<gene>
    <name evidence="12" type="ORF">AMD02_07720</name>
</gene>
<organism evidence="12">
    <name type="scientific">Halalkalibacterium halodurans</name>
    <name type="common">Bacillus halodurans</name>
    <dbReference type="NCBI Taxonomy" id="86665"/>
    <lineage>
        <taxon>Bacteria</taxon>
        <taxon>Bacillati</taxon>
        <taxon>Bacillota</taxon>
        <taxon>Bacilli</taxon>
        <taxon>Bacillales</taxon>
        <taxon>Bacillaceae</taxon>
        <taxon>Halalkalibacterium (ex Joshi et al. 2022)</taxon>
    </lineage>
</organism>
<dbReference type="Gene3D" id="1.10.287.1700">
    <property type="match status" value="1"/>
</dbReference>
<evidence type="ECO:0000256" key="5">
    <source>
        <dbReference type="ARBA" id="ARBA00022475"/>
    </source>
</evidence>
<dbReference type="EMBL" id="LILD01000001">
    <property type="protein sequence ID" value="KOO38766.1"/>
    <property type="molecule type" value="Genomic_DNA"/>
</dbReference>
<name>A0A0M0KIS4_ALKHA</name>
<keyword evidence="11" id="KW-0175">Coiled coil</keyword>
<keyword evidence="12" id="KW-0969">Cilium</keyword>
<evidence type="ECO:0000313" key="12">
    <source>
        <dbReference type="EMBL" id="KOO38766.1"/>
    </source>
</evidence>
<feature type="coiled-coil region" evidence="11">
    <location>
        <begin position="7"/>
        <end position="38"/>
    </location>
</feature>
<keyword evidence="12" id="KW-0966">Cell projection</keyword>
<evidence type="ECO:0000256" key="8">
    <source>
        <dbReference type="ARBA" id="ARBA00022927"/>
    </source>
</evidence>
<dbReference type="GO" id="GO:0015031">
    <property type="term" value="P:protein transport"/>
    <property type="evidence" value="ECO:0007669"/>
    <property type="project" value="UniProtKB-KW"/>
</dbReference>
<keyword evidence="4" id="KW-0813">Transport</keyword>
<comment type="similarity">
    <text evidence="2">Belongs to the FliJ family.</text>
</comment>
<evidence type="ECO:0000256" key="10">
    <source>
        <dbReference type="ARBA" id="ARBA00023225"/>
    </source>
</evidence>
<feature type="coiled-coil region" evidence="11">
    <location>
        <begin position="66"/>
        <end position="128"/>
    </location>
</feature>
<keyword evidence="6" id="KW-0145">Chemotaxis</keyword>
<dbReference type="AlphaFoldDB" id="A0A0M0KIS4"/>
<dbReference type="Pfam" id="PF02050">
    <property type="entry name" value="FliJ"/>
    <property type="match status" value="1"/>
</dbReference>
<evidence type="ECO:0000256" key="3">
    <source>
        <dbReference type="ARBA" id="ARBA00020392"/>
    </source>
</evidence>
<keyword evidence="9" id="KW-0472">Membrane</keyword>
<evidence type="ECO:0000256" key="2">
    <source>
        <dbReference type="ARBA" id="ARBA00010004"/>
    </source>
</evidence>
<evidence type="ECO:0000256" key="11">
    <source>
        <dbReference type="SAM" id="Coils"/>
    </source>
</evidence>
<dbReference type="GO" id="GO:0044781">
    <property type="term" value="P:bacterial-type flagellum organization"/>
    <property type="evidence" value="ECO:0007669"/>
    <property type="project" value="UniProtKB-KW"/>
</dbReference>
<protein>
    <recommendedName>
        <fullName evidence="3">Flagellar FliJ protein</fullName>
    </recommendedName>
</protein>
<reference evidence="12" key="1">
    <citation type="submission" date="2015-08" db="EMBL/GenBank/DDBJ databases">
        <title>Complete DNA Sequence of Pseudomonas syringae pv. actinidiae, the Causal Agent of Kiwifruit Canker Disease.</title>
        <authorList>
            <person name="Rikkerink E.H.A."/>
            <person name="Fineran P.C."/>
        </authorList>
    </citation>
    <scope>NUCLEOTIDE SEQUENCE</scope>
    <source>
        <strain evidence="12">DSM 13666</strain>
    </source>
</reference>
<keyword evidence="7" id="KW-1005">Bacterial flagellum biogenesis</keyword>
<comment type="caution">
    <text evidence="12">The sequence shown here is derived from an EMBL/GenBank/DDBJ whole genome shotgun (WGS) entry which is preliminary data.</text>
</comment>
<keyword evidence="8" id="KW-0653">Protein transport</keyword>
<evidence type="ECO:0000256" key="6">
    <source>
        <dbReference type="ARBA" id="ARBA00022500"/>
    </source>
</evidence>
<dbReference type="InterPro" id="IPR012823">
    <property type="entry name" value="Flagell_FliJ"/>
</dbReference>
<keyword evidence="5" id="KW-1003">Cell membrane</keyword>
<dbReference type="InterPro" id="IPR053716">
    <property type="entry name" value="Flag_assembly_chemotaxis_eff"/>
</dbReference>
<evidence type="ECO:0000256" key="9">
    <source>
        <dbReference type="ARBA" id="ARBA00023136"/>
    </source>
</evidence>